<evidence type="ECO:0000256" key="1">
    <source>
        <dbReference type="SAM" id="MobiDB-lite"/>
    </source>
</evidence>
<feature type="chain" id="PRO_5039614789" description="Ig-like domain (Group 3)" evidence="3">
    <location>
        <begin position="35"/>
        <end position="1161"/>
    </location>
</feature>
<evidence type="ECO:0000313" key="5">
    <source>
        <dbReference type="Proteomes" id="UP000818266"/>
    </source>
</evidence>
<feature type="transmembrane region" description="Helical" evidence="2">
    <location>
        <begin position="1007"/>
        <end position="1027"/>
    </location>
</feature>
<name>A0A9E5JL51_9MICO</name>
<keyword evidence="3" id="KW-0732">Signal</keyword>
<organism evidence="4 5">
    <name type="scientific">Microcella pacifica</name>
    <dbReference type="NCBI Taxonomy" id="2591847"/>
    <lineage>
        <taxon>Bacteria</taxon>
        <taxon>Bacillati</taxon>
        <taxon>Actinomycetota</taxon>
        <taxon>Actinomycetes</taxon>
        <taxon>Micrococcales</taxon>
        <taxon>Microbacteriaceae</taxon>
        <taxon>Microcella</taxon>
    </lineage>
</organism>
<feature type="transmembrane region" description="Helical" evidence="2">
    <location>
        <begin position="835"/>
        <end position="858"/>
    </location>
</feature>
<sequence>MTTRSRGARAALASVLVAAFAAASVVAVSSAAQAAPLAPVISAAATDITGSVSVSVDLEDGIEQTVTVWAEYVETGAVTEGCVFTDTVDRDCTAVLPAGQYGDYELFATSTDVDGTSPESNRATVSYGSPASDLVLASPFDLDAFTIPTLSAEVTGTGPALGTVEVFAYRVDVGIGSETSLCFTGVPASGAFSCTVPFGDYGVWAVRVVATDLEGGTAERPGGEPDAIAVNVAPPQNGMSIATAPGALTATATGLAETDVSVSFIVDWFGTGSLGARCPAGWTGDYQEPPTDGPTVVCLAESVPAGIHLFSSVQFINETFSSDRGDAVYVPATPTVAVDAVPGGAIFSGSVDTLAAELAESGTLLDYVEVLVRDSESTVVCADDVDAATGQWSCTTALATGEETFTAVAQSVGFSDDPGAPGQVVDYWDGISALSAPVAATIPPGVVPPPPTMTYELGAASVGVTAEGLEGSSVGVEVYDVEPDGEGGYSFGFPVASCGDLPEGEGGGEGGGGFEPESAPLSPATVEECVFDELEPGIWNFYAVQSYYFQQSEYQDDYVLIPEVPTFSAAPGSNGRVLASGEGEPGFRVLVRELGGAGACTAIVDTEGAWSCSFAGASGPTLVRAQQQSQGFAADPGLYYEGLGDSFDGFSAYTAAIEVVVAGPAAPPAPIPTPTPAVTPAPFSWTLEGFDGQNLRPGQRLSLSARGLPPGTSVTIQIFSTPRTLGTSVADASGLFALDVVVPEDLEPGEHTLVATATPPGGSPSEISTPVMVEPALDPAGQPLEEGVDEEAEENSGVGEGAGGASGSIARDDPAAPSELTNAIPTAAEIFRSPIITVTAGGLALAILLLVAFPTELLNSTLSANTRRFGRGFAAFERGVDRVTDWFAAVTRTRAAAAAVLIVLTSVIFGFMDPSFGFDAVSLRLTLALAIGLFLVTYISSWISGAIIWRAWRIETSIGLQPAALVFALIGVVIARLLEFSPGFLIGLVIGLEIVTRVGAPHRVRAVLTQLGVMVGISVLAWVGYSILTDATAGDLDWVTALALDSLAAATAEGLTAAAVAILPLGFLEGREIFQRSKALWVGAFLVTATLFALLVLPTEDGIDDISNVGTWFVVLVAFAVVTLALWAVLHYTNPDRHADDDGAEQEGAEPGGAQMETAPR</sequence>
<dbReference type="RefSeq" id="WP_152583179.1">
    <property type="nucleotide sequence ID" value="NZ_JAVJPO010000011.1"/>
</dbReference>
<dbReference type="OrthoDB" id="9772590at2"/>
<feature type="transmembrane region" description="Helical" evidence="2">
    <location>
        <begin position="895"/>
        <end position="912"/>
    </location>
</feature>
<evidence type="ECO:0000256" key="2">
    <source>
        <dbReference type="SAM" id="Phobius"/>
    </source>
</evidence>
<feature type="region of interest" description="Disordered" evidence="1">
    <location>
        <begin position="1138"/>
        <end position="1161"/>
    </location>
</feature>
<feature type="transmembrane region" description="Helical" evidence="2">
    <location>
        <begin position="984"/>
        <end position="1000"/>
    </location>
</feature>
<dbReference type="EMBL" id="VIKT02000005">
    <property type="protein sequence ID" value="NHF62444.1"/>
    <property type="molecule type" value="Genomic_DNA"/>
</dbReference>
<feature type="transmembrane region" description="Helical" evidence="2">
    <location>
        <begin position="1047"/>
        <end position="1067"/>
    </location>
</feature>
<feature type="region of interest" description="Disordered" evidence="1">
    <location>
        <begin position="778"/>
        <end position="818"/>
    </location>
</feature>
<feature type="signal peptide" evidence="3">
    <location>
        <begin position="1"/>
        <end position="34"/>
    </location>
</feature>
<keyword evidence="2" id="KW-0472">Membrane</keyword>
<comment type="caution">
    <text evidence="4">The sequence shown here is derived from an EMBL/GenBank/DDBJ whole genome shotgun (WGS) entry which is preliminary data.</text>
</comment>
<keyword evidence="5" id="KW-1185">Reference proteome</keyword>
<feature type="transmembrane region" description="Helical" evidence="2">
    <location>
        <begin position="1079"/>
        <end position="1097"/>
    </location>
</feature>
<feature type="transmembrane region" description="Helical" evidence="2">
    <location>
        <begin position="924"/>
        <end position="948"/>
    </location>
</feature>
<feature type="transmembrane region" description="Helical" evidence="2">
    <location>
        <begin position="960"/>
        <end position="978"/>
    </location>
</feature>
<gene>
    <name evidence="4" type="ORF">FK219_004175</name>
</gene>
<evidence type="ECO:0000313" key="4">
    <source>
        <dbReference type="EMBL" id="NHF62444.1"/>
    </source>
</evidence>
<keyword evidence="2" id="KW-0812">Transmembrane</keyword>
<dbReference type="Proteomes" id="UP000818266">
    <property type="component" value="Unassembled WGS sequence"/>
</dbReference>
<evidence type="ECO:0008006" key="6">
    <source>
        <dbReference type="Google" id="ProtNLM"/>
    </source>
</evidence>
<evidence type="ECO:0000256" key="3">
    <source>
        <dbReference type="SAM" id="SignalP"/>
    </source>
</evidence>
<reference evidence="4 5" key="1">
    <citation type="submission" date="2020-03" db="EMBL/GenBank/DDBJ databases">
        <title>Chryseoglobus sp. isolated from a deep-sea seamount.</title>
        <authorList>
            <person name="Zhang D.-C."/>
        </authorList>
    </citation>
    <scope>NUCLEOTIDE SEQUENCE [LARGE SCALE GENOMIC DNA]</scope>
    <source>
        <strain evidence="4 5">KN1116</strain>
    </source>
</reference>
<feature type="transmembrane region" description="Helical" evidence="2">
    <location>
        <begin position="1109"/>
        <end position="1130"/>
    </location>
</feature>
<keyword evidence="2" id="KW-1133">Transmembrane helix</keyword>
<dbReference type="AlphaFoldDB" id="A0A9E5JL51"/>
<protein>
    <recommendedName>
        <fullName evidence="6">Ig-like domain (Group 3)</fullName>
    </recommendedName>
</protein>
<accession>A0A9E5JL51</accession>
<feature type="compositionally biased region" description="Low complexity" evidence="1">
    <location>
        <begin position="1152"/>
        <end position="1161"/>
    </location>
</feature>
<proteinExistence type="predicted"/>